<dbReference type="InterPro" id="IPR000073">
    <property type="entry name" value="AB_hydrolase_1"/>
</dbReference>
<dbReference type="PRINTS" id="PR00111">
    <property type="entry name" value="ABHYDROLASE"/>
</dbReference>
<dbReference type="KEGG" id="sro:Sros_5097"/>
<name>D2BA58_STRRD</name>
<dbReference type="InterPro" id="IPR050471">
    <property type="entry name" value="AB_hydrolase"/>
</dbReference>
<dbReference type="Pfam" id="PF00561">
    <property type="entry name" value="Abhydrolase_1"/>
    <property type="match status" value="1"/>
</dbReference>
<dbReference type="SUPFAM" id="SSF53474">
    <property type="entry name" value="alpha/beta-Hydrolases"/>
    <property type="match status" value="1"/>
</dbReference>
<dbReference type="Proteomes" id="UP000002029">
    <property type="component" value="Chromosome"/>
</dbReference>
<accession>D2BA58</accession>
<dbReference type="HOGENOM" id="CLU_020336_50_1_11"/>
<dbReference type="EMBL" id="CP001814">
    <property type="protein sequence ID" value="ACZ87883.1"/>
    <property type="molecule type" value="Genomic_DNA"/>
</dbReference>
<dbReference type="GO" id="GO:0046503">
    <property type="term" value="P:glycerolipid catabolic process"/>
    <property type="evidence" value="ECO:0007669"/>
    <property type="project" value="TreeGrafter"/>
</dbReference>
<sequence length="308" mass="33493">MTRRASVAASGDSTAGRQRRTDARAAGVLGHRERMRWLQSCRTTMGDVPFATTKDGAKLSYQVSGDGYPLMLLPGQSNNHHWWDNVRPDFEDAYRTITFDYRGTGDSDKPDEPYTTRGFALDALAVLDELGVERAHVYGTSMGGRVAQWLAADHSERLAALVLGCTSPGGVHGVERSQQVRRSLALRDRAAAERALLELMYTPEWLATHPGPYGTIGDPNMPAHARRRHFAASANHDSWDVLPGIVASTLVIHGADDVFNPAANAPLLAGRIPGARLNLIPGARHAYFEEFREVAGRVVLDFLAGVAG</sequence>
<gene>
    <name evidence="3" type="ordered locus">Sros_5097</name>
</gene>
<keyword evidence="3" id="KW-0808">Transferase</keyword>
<proteinExistence type="predicted"/>
<dbReference type="PANTHER" id="PTHR43433">
    <property type="entry name" value="HYDROLASE, ALPHA/BETA FOLD FAMILY PROTEIN"/>
    <property type="match status" value="1"/>
</dbReference>
<keyword evidence="4" id="KW-1185">Reference proteome</keyword>
<dbReference type="STRING" id="479432.Sros_5097"/>
<dbReference type="AlphaFoldDB" id="D2BA58"/>
<dbReference type="GO" id="GO:0016746">
    <property type="term" value="F:acyltransferase activity"/>
    <property type="evidence" value="ECO:0007669"/>
    <property type="project" value="UniProtKB-KW"/>
</dbReference>
<dbReference type="PANTHER" id="PTHR43433:SF5">
    <property type="entry name" value="AB HYDROLASE-1 DOMAIN-CONTAINING PROTEIN"/>
    <property type="match status" value="1"/>
</dbReference>
<evidence type="ECO:0000259" key="2">
    <source>
        <dbReference type="Pfam" id="PF00561"/>
    </source>
</evidence>
<keyword evidence="3" id="KW-0378">Hydrolase</keyword>
<reference evidence="3 4" key="1">
    <citation type="journal article" date="2010" name="Stand. Genomic Sci.">
        <title>Complete genome sequence of Streptosporangium roseum type strain (NI 9100).</title>
        <authorList>
            <person name="Nolan M."/>
            <person name="Sikorski J."/>
            <person name="Jando M."/>
            <person name="Lucas S."/>
            <person name="Lapidus A."/>
            <person name="Glavina Del Rio T."/>
            <person name="Chen F."/>
            <person name="Tice H."/>
            <person name="Pitluck S."/>
            <person name="Cheng J.F."/>
            <person name="Chertkov O."/>
            <person name="Sims D."/>
            <person name="Meincke L."/>
            <person name="Brettin T."/>
            <person name="Han C."/>
            <person name="Detter J.C."/>
            <person name="Bruce D."/>
            <person name="Goodwin L."/>
            <person name="Land M."/>
            <person name="Hauser L."/>
            <person name="Chang Y.J."/>
            <person name="Jeffries C.D."/>
            <person name="Ivanova N."/>
            <person name="Mavromatis K."/>
            <person name="Mikhailova N."/>
            <person name="Chen A."/>
            <person name="Palaniappan K."/>
            <person name="Chain P."/>
            <person name="Rohde M."/>
            <person name="Goker M."/>
            <person name="Bristow J."/>
            <person name="Eisen J.A."/>
            <person name="Markowitz V."/>
            <person name="Hugenholtz P."/>
            <person name="Kyrpides N.C."/>
            <person name="Klenk H.P."/>
        </authorList>
    </citation>
    <scope>NUCLEOTIDE SEQUENCE [LARGE SCALE GENOMIC DNA]</scope>
    <source>
        <strain evidence="4">ATCC 12428 / DSM 43021 / JCM 3005 / NI 9100</strain>
    </source>
</reference>
<dbReference type="GO" id="GO:0004806">
    <property type="term" value="F:triacylglycerol lipase activity"/>
    <property type="evidence" value="ECO:0007669"/>
    <property type="project" value="TreeGrafter"/>
</dbReference>
<evidence type="ECO:0000256" key="1">
    <source>
        <dbReference type="SAM" id="MobiDB-lite"/>
    </source>
</evidence>
<dbReference type="Gene3D" id="3.40.50.1820">
    <property type="entry name" value="alpha/beta hydrolase"/>
    <property type="match status" value="1"/>
</dbReference>
<keyword evidence="3" id="KW-0012">Acyltransferase</keyword>
<protein>
    <submittedName>
        <fullName evidence="3">Hydrolase or acyltransferase (Alpha/beta hydrolase superfamily)-like protein</fullName>
    </submittedName>
</protein>
<evidence type="ECO:0000313" key="4">
    <source>
        <dbReference type="Proteomes" id="UP000002029"/>
    </source>
</evidence>
<organism evidence="3 4">
    <name type="scientific">Streptosporangium roseum (strain ATCC 12428 / DSM 43021 / JCM 3005 / KCTC 9067 / NCIMB 10171 / NRRL 2505 / NI 9100)</name>
    <dbReference type="NCBI Taxonomy" id="479432"/>
    <lineage>
        <taxon>Bacteria</taxon>
        <taxon>Bacillati</taxon>
        <taxon>Actinomycetota</taxon>
        <taxon>Actinomycetes</taxon>
        <taxon>Streptosporangiales</taxon>
        <taxon>Streptosporangiaceae</taxon>
        <taxon>Streptosporangium</taxon>
    </lineage>
</organism>
<dbReference type="eggNOG" id="COG0596">
    <property type="taxonomic scope" value="Bacteria"/>
</dbReference>
<evidence type="ECO:0000313" key="3">
    <source>
        <dbReference type="EMBL" id="ACZ87883.1"/>
    </source>
</evidence>
<feature type="region of interest" description="Disordered" evidence="1">
    <location>
        <begin position="1"/>
        <end position="23"/>
    </location>
</feature>
<dbReference type="InterPro" id="IPR029058">
    <property type="entry name" value="AB_hydrolase_fold"/>
</dbReference>
<feature type="domain" description="AB hydrolase-1" evidence="2">
    <location>
        <begin position="68"/>
        <end position="290"/>
    </location>
</feature>